<dbReference type="Proteomes" id="UP001165135">
    <property type="component" value="Unassembled WGS sequence"/>
</dbReference>
<comment type="caution">
    <text evidence="3">The sequence shown here is derived from an EMBL/GenBank/DDBJ whole genome shotgun (WGS) entry which is preliminary data.</text>
</comment>
<keyword evidence="2" id="KW-0812">Transmembrane</keyword>
<feature type="transmembrane region" description="Helical" evidence="2">
    <location>
        <begin position="68"/>
        <end position="91"/>
    </location>
</feature>
<organism evidence="3 4">
    <name type="scientific">Actinoallomurus iriomotensis</name>
    <dbReference type="NCBI Taxonomy" id="478107"/>
    <lineage>
        <taxon>Bacteria</taxon>
        <taxon>Bacillati</taxon>
        <taxon>Actinomycetota</taxon>
        <taxon>Actinomycetes</taxon>
        <taxon>Streptosporangiales</taxon>
        <taxon>Thermomonosporaceae</taxon>
        <taxon>Actinoallomurus</taxon>
    </lineage>
</organism>
<evidence type="ECO:0000313" key="3">
    <source>
        <dbReference type="EMBL" id="GLY79656.1"/>
    </source>
</evidence>
<keyword evidence="2" id="KW-0472">Membrane</keyword>
<evidence type="ECO:0000313" key="4">
    <source>
        <dbReference type="Proteomes" id="UP001165135"/>
    </source>
</evidence>
<gene>
    <name evidence="3" type="ORF">Airi01_079230</name>
</gene>
<dbReference type="EMBL" id="BSTJ01000012">
    <property type="protein sequence ID" value="GLY79656.1"/>
    <property type="molecule type" value="Genomic_DNA"/>
</dbReference>
<keyword evidence="2" id="KW-1133">Transmembrane helix</keyword>
<feature type="compositionally biased region" description="Basic and acidic residues" evidence="1">
    <location>
        <begin position="98"/>
        <end position="112"/>
    </location>
</feature>
<dbReference type="AlphaFoldDB" id="A0A9W6VVE4"/>
<reference evidence="3" key="1">
    <citation type="submission" date="2023-03" db="EMBL/GenBank/DDBJ databases">
        <title>Actinoallomurus iriomotensis NBRC 103681.</title>
        <authorList>
            <person name="Ichikawa N."/>
            <person name="Sato H."/>
            <person name="Tonouchi N."/>
        </authorList>
    </citation>
    <scope>NUCLEOTIDE SEQUENCE</scope>
    <source>
        <strain evidence="3">NBRC 103681</strain>
    </source>
</reference>
<sequence>MNDPGLDLDTAERMIRGEPTGPPRLARLLAAASALPETVRAEGEQAALAAYRAARADRRGRRRRRVPALISVKAALIGLLLLLTGGVAMAATAHHLARSPEDKRSHHARTPDTSKTFLTHEGPKRFVRRTAKRSTPRPAHAHSQPTQAQKNKPHPGNTPKGKAKGNAQKAPTG</sequence>
<accession>A0A9W6VVE4</accession>
<protein>
    <submittedName>
        <fullName evidence="3">Uncharacterized protein</fullName>
    </submittedName>
</protein>
<name>A0A9W6VVE4_9ACTN</name>
<dbReference type="RefSeq" id="WP_285631458.1">
    <property type="nucleotide sequence ID" value="NZ_BSTJ01000012.1"/>
</dbReference>
<feature type="compositionally biased region" description="Basic residues" evidence="1">
    <location>
        <begin position="125"/>
        <end position="135"/>
    </location>
</feature>
<proteinExistence type="predicted"/>
<evidence type="ECO:0000256" key="2">
    <source>
        <dbReference type="SAM" id="Phobius"/>
    </source>
</evidence>
<evidence type="ECO:0000256" key="1">
    <source>
        <dbReference type="SAM" id="MobiDB-lite"/>
    </source>
</evidence>
<feature type="region of interest" description="Disordered" evidence="1">
    <location>
        <begin position="96"/>
        <end position="173"/>
    </location>
</feature>